<protein>
    <submittedName>
        <fullName evidence="1">Uncharacterized protein</fullName>
    </submittedName>
</protein>
<accession>A0AAP0BHQ0</accession>
<proteinExistence type="predicted"/>
<organism evidence="1 2">
    <name type="scientific">Platanthera zijinensis</name>
    <dbReference type="NCBI Taxonomy" id="2320716"/>
    <lineage>
        <taxon>Eukaryota</taxon>
        <taxon>Viridiplantae</taxon>
        <taxon>Streptophyta</taxon>
        <taxon>Embryophyta</taxon>
        <taxon>Tracheophyta</taxon>
        <taxon>Spermatophyta</taxon>
        <taxon>Magnoliopsida</taxon>
        <taxon>Liliopsida</taxon>
        <taxon>Asparagales</taxon>
        <taxon>Orchidaceae</taxon>
        <taxon>Orchidoideae</taxon>
        <taxon>Orchideae</taxon>
        <taxon>Orchidinae</taxon>
        <taxon>Platanthera</taxon>
    </lineage>
</organism>
<dbReference type="AlphaFoldDB" id="A0AAP0BHQ0"/>
<dbReference type="Proteomes" id="UP001418222">
    <property type="component" value="Unassembled WGS sequence"/>
</dbReference>
<evidence type="ECO:0000313" key="2">
    <source>
        <dbReference type="Proteomes" id="UP001418222"/>
    </source>
</evidence>
<comment type="caution">
    <text evidence="1">The sequence shown here is derived from an EMBL/GenBank/DDBJ whole genome shotgun (WGS) entry which is preliminary data.</text>
</comment>
<dbReference type="EMBL" id="JBBWWQ010000009">
    <property type="protein sequence ID" value="KAK8938834.1"/>
    <property type="molecule type" value="Genomic_DNA"/>
</dbReference>
<sequence>MLLSSPSTNPHAPVIVEVFFPYLPSSSFETLRHRCLQPNFHGVCSPISILFLASNIRGCRRKGVVPVSCCAFVLLLGDISEWSVSLSTYQRRGYQQPRGEIYGFYVDGRMIVLTMLPVRSLV</sequence>
<name>A0AAP0BHQ0_9ASPA</name>
<evidence type="ECO:0000313" key="1">
    <source>
        <dbReference type="EMBL" id="KAK8938834.1"/>
    </source>
</evidence>
<gene>
    <name evidence="1" type="ORF">KSP39_PZI011093</name>
</gene>
<reference evidence="1 2" key="1">
    <citation type="journal article" date="2022" name="Nat. Plants">
        <title>Genomes of leafy and leafless Platanthera orchids illuminate the evolution of mycoheterotrophy.</title>
        <authorList>
            <person name="Li M.H."/>
            <person name="Liu K.W."/>
            <person name="Li Z."/>
            <person name="Lu H.C."/>
            <person name="Ye Q.L."/>
            <person name="Zhang D."/>
            <person name="Wang J.Y."/>
            <person name="Li Y.F."/>
            <person name="Zhong Z.M."/>
            <person name="Liu X."/>
            <person name="Yu X."/>
            <person name="Liu D.K."/>
            <person name="Tu X.D."/>
            <person name="Liu B."/>
            <person name="Hao Y."/>
            <person name="Liao X.Y."/>
            <person name="Jiang Y.T."/>
            <person name="Sun W.H."/>
            <person name="Chen J."/>
            <person name="Chen Y.Q."/>
            <person name="Ai Y."/>
            <person name="Zhai J.W."/>
            <person name="Wu S.S."/>
            <person name="Zhou Z."/>
            <person name="Hsiao Y.Y."/>
            <person name="Wu W.L."/>
            <person name="Chen Y.Y."/>
            <person name="Lin Y.F."/>
            <person name="Hsu J.L."/>
            <person name="Li C.Y."/>
            <person name="Wang Z.W."/>
            <person name="Zhao X."/>
            <person name="Zhong W.Y."/>
            <person name="Ma X.K."/>
            <person name="Ma L."/>
            <person name="Huang J."/>
            <person name="Chen G.Z."/>
            <person name="Huang M.Z."/>
            <person name="Huang L."/>
            <person name="Peng D.H."/>
            <person name="Luo Y.B."/>
            <person name="Zou S.Q."/>
            <person name="Chen S.P."/>
            <person name="Lan S."/>
            <person name="Tsai W.C."/>
            <person name="Van de Peer Y."/>
            <person name="Liu Z.J."/>
        </authorList>
    </citation>
    <scope>NUCLEOTIDE SEQUENCE [LARGE SCALE GENOMIC DNA]</scope>
    <source>
        <strain evidence="1">Lor287</strain>
    </source>
</reference>
<keyword evidence="2" id="KW-1185">Reference proteome</keyword>